<reference evidence="3" key="1">
    <citation type="submission" date="2010-05" db="EMBL/GenBank/DDBJ databases">
        <title>The Genome Sequence of Magnaporthe poae strain ATCC 64411.</title>
        <authorList>
            <consortium name="The Broad Institute Genome Sequencing Platform"/>
            <consortium name="Broad Institute Genome Sequencing Center for Infectious Disease"/>
            <person name="Ma L.-J."/>
            <person name="Dead R."/>
            <person name="Young S."/>
            <person name="Zeng Q."/>
            <person name="Koehrsen M."/>
            <person name="Alvarado L."/>
            <person name="Berlin A."/>
            <person name="Chapman S.B."/>
            <person name="Chen Z."/>
            <person name="Freedman E."/>
            <person name="Gellesch M."/>
            <person name="Goldberg J."/>
            <person name="Griggs A."/>
            <person name="Gujja S."/>
            <person name="Heilman E.R."/>
            <person name="Heiman D."/>
            <person name="Hepburn T."/>
            <person name="Howarth C."/>
            <person name="Jen D."/>
            <person name="Larson L."/>
            <person name="Mehta T."/>
            <person name="Neiman D."/>
            <person name="Pearson M."/>
            <person name="Roberts A."/>
            <person name="Saif S."/>
            <person name="Shea T."/>
            <person name="Shenoy N."/>
            <person name="Sisk P."/>
            <person name="Stolte C."/>
            <person name="Sykes S."/>
            <person name="Walk T."/>
            <person name="White J."/>
            <person name="Yandava C."/>
            <person name="Haas B."/>
            <person name="Nusbaum C."/>
            <person name="Birren B."/>
        </authorList>
    </citation>
    <scope>NUCLEOTIDE SEQUENCE</scope>
    <source>
        <strain evidence="3">ATCC 64411</strain>
    </source>
</reference>
<gene>
    <name evidence="3" type="ORF">MAPG_01200</name>
</gene>
<proteinExistence type="predicted"/>
<evidence type="ECO:0000313" key="5">
    <source>
        <dbReference type="Proteomes" id="UP000011715"/>
    </source>
</evidence>
<dbReference type="VEuPathDB" id="FungiDB:MAPG_01200"/>
<evidence type="ECO:0000256" key="1">
    <source>
        <dbReference type="SAM" id="MobiDB-lite"/>
    </source>
</evidence>
<dbReference type="EMBL" id="ADBL01000282">
    <property type="status" value="NOT_ANNOTATED_CDS"/>
    <property type="molecule type" value="Genomic_DNA"/>
</dbReference>
<reference evidence="4" key="5">
    <citation type="submission" date="2015-06" db="UniProtKB">
        <authorList>
            <consortium name="EnsemblFungi"/>
        </authorList>
    </citation>
    <scope>IDENTIFICATION</scope>
    <source>
        <strain evidence="4">ATCC 64411</strain>
    </source>
</reference>
<evidence type="ECO:0000313" key="3">
    <source>
        <dbReference type="EMBL" id="KLU82123.1"/>
    </source>
</evidence>
<dbReference type="EMBL" id="GL876966">
    <property type="protein sequence ID" value="KLU82123.1"/>
    <property type="molecule type" value="Genomic_DNA"/>
</dbReference>
<feature type="chain" id="PRO_5009385135" evidence="2">
    <location>
        <begin position="21"/>
        <end position="98"/>
    </location>
</feature>
<feature type="region of interest" description="Disordered" evidence="1">
    <location>
        <begin position="51"/>
        <end position="98"/>
    </location>
</feature>
<reference evidence="5" key="2">
    <citation type="submission" date="2010-05" db="EMBL/GenBank/DDBJ databases">
        <title>The genome sequence of Magnaporthe poae strain ATCC 64411.</title>
        <authorList>
            <person name="Ma L.-J."/>
            <person name="Dead R."/>
            <person name="Young S."/>
            <person name="Zeng Q."/>
            <person name="Koehrsen M."/>
            <person name="Alvarado L."/>
            <person name="Berlin A."/>
            <person name="Chapman S.B."/>
            <person name="Chen Z."/>
            <person name="Freedman E."/>
            <person name="Gellesch M."/>
            <person name="Goldberg J."/>
            <person name="Griggs A."/>
            <person name="Gujja S."/>
            <person name="Heilman E.R."/>
            <person name="Heiman D."/>
            <person name="Hepburn T."/>
            <person name="Howarth C."/>
            <person name="Jen D."/>
            <person name="Larson L."/>
            <person name="Mehta T."/>
            <person name="Neiman D."/>
            <person name="Pearson M."/>
            <person name="Roberts A."/>
            <person name="Saif S."/>
            <person name="Shea T."/>
            <person name="Shenoy N."/>
            <person name="Sisk P."/>
            <person name="Stolte C."/>
            <person name="Sykes S."/>
            <person name="Walk T."/>
            <person name="White J."/>
            <person name="Yandava C."/>
            <person name="Haas B."/>
            <person name="Nusbaum C."/>
            <person name="Birren B."/>
        </authorList>
    </citation>
    <scope>NUCLEOTIDE SEQUENCE [LARGE SCALE GENOMIC DNA]</scope>
    <source>
        <strain evidence="5">ATCC 64411 / 73-15</strain>
    </source>
</reference>
<protein>
    <submittedName>
        <fullName evidence="3 4">Uncharacterized protein</fullName>
    </submittedName>
</protein>
<feature type="compositionally biased region" description="Acidic residues" evidence="1">
    <location>
        <begin position="58"/>
        <end position="67"/>
    </location>
</feature>
<evidence type="ECO:0000313" key="4">
    <source>
        <dbReference type="EnsemblFungi" id="MAPG_01200T0"/>
    </source>
</evidence>
<dbReference type="Proteomes" id="UP000011715">
    <property type="component" value="Unassembled WGS sequence"/>
</dbReference>
<dbReference type="EnsemblFungi" id="MAPG_01200T0">
    <property type="protein sequence ID" value="MAPG_01200T0"/>
    <property type="gene ID" value="MAPG_01200"/>
</dbReference>
<feature type="signal peptide" evidence="2">
    <location>
        <begin position="1"/>
        <end position="20"/>
    </location>
</feature>
<dbReference type="EMBL" id="ADBL01000281">
    <property type="status" value="NOT_ANNOTATED_CDS"/>
    <property type="molecule type" value="Genomic_DNA"/>
</dbReference>
<accession>A0A0C4DN27</accession>
<organism evidence="4 5">
    <name type="scientific">Magnaporthiopsis poae (strain ATCC 64411 / 73-15)</name>
    <name type="common">Kentucky bluegrass fungus</name>
    <name type="synonym">Magnaporthe poae</name>
    <dbReference type="NCBI Taxonomy" id="644358"/>
    <lineage>
        <taxon>Eukaryota</taxon>
        <taxon>Fungi</taxon>
        <taxon>Dikarya</taxon>
        <taxon>Ascomycota</taxon>
        <taxon>Pezizomycotina</taxon>
        <taxon>Sordariomycetes</taxon>
        <taxon>Sordariomycetidae</taxon>
        <taxon>Magnaporthales</taxon>
        <taxon>Magnaporthaceae</taxon>
        <taxon>Magnaporthiopsis</taxon>
    </lineage>
</organism>
<feature type="compositionally biased region" description="Low complexity" evidence="1">
    <location>
        <begin position="69"/>
        <end position="89"/>
    </location>
</feature>
<name>A0A0C4DN27_MAGP6</name>
<evidence type="ECO:0000256" key="2">
    <source>
        <dbReference type="SAM" id="SignalP"/>
    </source>
</evidence>
<reference evidence="4" key="4">
    <citation type="journal article" date="2015" name="G3 (Bethesda)">
        <title>Genome sequences of three phytopathogenic species of the Magnaporthaceae family of fungi.</title>
        <authorList>
            <person name="Okagaki L.H."/>
            <person name="Nunes C.C."/>
            <person name="Sailsbery J."/>
            <person name="Clay B."/>
            <person name="Brown D."/>
            <person name="John T."/>
            <person name="Oh Y."/>
            <person name="Young N."/>
            <person name="Fitzgerald M."/>
            <person name="Haas B.J."/>
            <person name="Zeng Q."/>
            <person name="Young S."/>
            <person name="Adiconis X."/>
            <person name="Fan L."/>
            <person name="Levin J.Z."/>
            <person name="Mitchell T.K."/>
            <person name="Okubara P.A."/>
            <person name="Farman M.L."/>
            <person name="Kohn L.M."/>
            <person name="Birren B."/>
            <person name="Ma L.-J."/>
            <person name="Dean R.A."/>
        </authorList>
    </citation>
    <scope>NUCLEOTIDE SEQUENCE</scope>
    <source>
        <strain evidence="4">ATCC 64411 / 73-15</strain>
    </source>
</reference>
<keyword evidence="5" id="KW-1185">Reference proteome</keyword>
<keyword evidence="2" id="KW-0732">Signal</keyword>
<dbReference type="AlphaFoldDB" id="A0A0C4DN27"/>
<reference evidence="3" key="3">
    <citation type="submission" date="2011-03" db="EMBL/GenBank/DDBJ databases">
        <title>Annotation of Magnaporthe poae ATCC 64411.</title>
        <authorList>
            <person name="Ma L.-J."/>
            <person name="Dead R."/>
            <person name="Young S.K."/>
            <person name="Zeng Q."/>
            <person name="Gargeya S."/>
            <person name="Fitzgerald M."/>
            <person name="Haas B."/>
            <person name="Abouelleil A."/>
            <person name="Alvarado L."/>
            <person name="Arachchi H.M."/>
            <person name="Berlin A."/>
            <person name="Brown A."/>
            <person name="Chapman S.B."/>
            <person name="Chen Z."/>
            <person name="Dunbar C."/>
            <person name="Freedman E."/>
            <person name="Gearin G."/>
            <person name="Gellesch M."/>
            <person name="Goldberg J."/>
            <person name="Griggs A."/>
            <person name="Gujja S."/>
            <person name="Heiman D."/>
            <person name="Howarth C."/>
            <person name="Larson L."/>
            <person name="Lui A."/>
            <person name="MacDonald P.J.P."/>
            <person name="Mehta T."/>
            <person name="Montmayeur A."/>
            <person name="Murphy C."/>
            <person name="Neiman D."/>
            <person name="Pearson M."/>
            <person name="Priest M."/>
            <person name="Roberts A."/>
            <person name="Saif S."/>
            <person name="Shea T."/>
            <person name="Shenoy N."/>
            <person name="Sisk P."/>
            <person name="Stolte C."/>
            <person name="Sykes S."/>
            <person name="Yandava C."/>
            <person name="Wortman J."/>
            <person name="Nusbaum C."/>
            <person name="Birren B."/>
        </authorList>
    </citation>
    <scope>NUCLEOTIDE SEQUENCE</scope>
    <source>
        <strain evidence="3">ATCC 64411</strain>
    </source>
</reference>
<sequence length="98" mass="9619">MKYALSCALAASALAPLAAAHATFQQLWDIEGDDECDAEPAVSSTAVAAVPATTGAPDSDDDYECDAEPIASSTSAGGAAPTGAPGNGTVVEDDECDA</sequence>